<comment type="caution">
    <text evidence="1">The sequence shown here is derived from an EMBL/GenBank/DDBJ whole genome shotgun (WGS) entry which is preliminary data.</text>
</comment>
<sequence length="562" mass="63314">MPALPEDLKDLDYLRGYATWELRAGCLRGSANRQGEARQWWLELPSGLPTICSISGLQGFRYPSSQLNGVSLLFFGWAYILCATLVERQGRQLQYSELVVDNSSQNQGQSLEIDIGDVSAEEWRWWNALVAPGQGWLPVSKVLPPWFIAYRGNMRFMVVGDILDDISPSTCDPPSSKQAVEYLARFASAYNISSQSSLALAMALSLPLHNKTKSTIQLPTISLFTRASRTSASTPTSVPNIQQDFDNILCYMSLSSNPQYFPSALWSVFWEPEIDCNLVSAWYEPIVQVISPFIKSGNCEILAHILAYRCPRIAPLWYGVLACGQTTIFRRIINFLITSRTPTLCRPMEEVAAWTGSPQSFMGVYGSGPCLRGEQVSRADVWRLRHEFSGDNDNPDGLPFKNLPFSPWKPFGSMASIETDLAVRAHLECDRHQWSYANWVWLLNGKQQVDQGFGEETPVIHDTIKWDTECGGEPPPVIGRNFASRQAISDTFRWAASQMEVSGNRIYSHPWVLLHPSIDHELEDLPKKGDSAERGQDQQRMEEWLQALPDFDDCLSEYNTFG</sequence>
<reference evidence="1" key="2">
    <citation type="submission" date="2021-10" db="EMBL/GenBank/DDBJ databases">
        <authorList>
            <person name="Piombo E."/>
        </authorList>
    </citation>
    <scope>NUCLEOTIDE SEQUENCE</scope>
</reference>
<gene>
    <name evidence="1" type="ORF">CRV2_00005066</name>
</gene>
<dbReference type="EMBL" id="CADEHS020000010">
    <property type="protein sequence ID" value="CAG9946186.1"/>
    <property type="molecule type" value="Genomic_DNA"/>
</dbReference>
<reference evidence="1" key="1">
    <citation type="submission" date="2020-04" db="EMBL/GenBank/DDBJ databases">
        <authorList>
            <person name="Broberg M."/>
        </authorList>
    </citation>
    <scope>NUCLEOTIDE SEQUENCE</scope>
</reference>
<dbReference type="Proteomes" id="UP000836387">
    <property type="component" value="Unassembled WGS sequence"/>
</dbReference>
<evidence type="ECO:0000313" key="2">
    <source>
        <dbReference type="Proteomes" id="UP000836387"/>
    </source>
</evidence>
<organism evidence="1 2">
    <name type="scientific">Clonostachys rosea f. rosea IK726</name>
    <dbReference type="NCBI Taxonomy" id="1349383"/>
    <lineage>
        <taxon>Eukaryota</taxon>
        <taxon>Fungi</taxon>
        <taxon>Dikarya</taxon>
        <taxon>Ascomycota</taxon>
        <taxon>Pezizomycotina</taxon>
        <taxon>Sordariomycetes</taxon>
        <taxon>Hypocreomycetidae</taxon>
        <taxon>Hypocreales</taxon>
        <taxon>Bionectriaceae</taxon>
        <taxon>Clonostachys</taxon>
    </lineage>
</organism>
<name>A0ACA9TYX6_BIOOC</name>
<evidence type="ECO:0000313" key="1">
    <source>
        <dbReference type="EMBL" id="CAG9946186.1"/>
    </source>
</evidence>
<accession>A0ACA9TYX6</accession>
<keyword evidence="2" id="KW-1185">Reference proteome</keyword>
<protein>
    <submittedName>
        <fullName evidence="1">Uncharacterized protein</fullName>
    </submittedName>
</protein>
<proteinExistence type="predicted"/>